<proteinExistence type="predicted"/>
<protein>
    <submittedName>
        <fullName evidence="1">Uncharacterized protein</fullName>
    </submittedName>
</protein>
<sequence>MEIQFILFKKVRCLLLGVLIIVFPTAGYTFQYKNLDLKITGTVAEMYDDNLAFTKKDKQEDYITTLGLGLTTRYEGKRRSLGLSGRMNYRFNAKNEDIKNNSENATVSFNNSFSDYHNIGLRYSLSHSYTAESFEEELERTSGRSESSSHNLSFNYRMLLSERLSVNTRYSYSLRQSYEENREDTSSDGFGIDVSYMAGSATTFSSSYYYGRNNFDSEIHSTVFGIKYDVTEISYFQGSIGWDSSYSGDASNNNLNADISFTNQIDENSVVSISYRRGERFNSEEGDVSSNWQFSGTLSRQMTKRLNSSLLLFYGEDSFVLSETTNALLGVNLSLAYDLWNDINTGLHYSYSELNSTEGMIGYVRNTVTFNFSYSF</sequence>
<organism evidence="1 2">
    <name type="scientific">candidate division WS5 bacterium</name>
    <dbReference type="NCBI Taxonomy" id="2093353"/>
    <lineage>
        <taxon>Bacteria</taxon>
        <taxon>candidate division WS5</taxon>
    </lineage>
</organism>
<reference evidence="1 2" key="1">
    <citation type="journal article" date="2017" name="ISME J.">
        <title>Energy and carbon metabolisms in a deep terrestrial subsurface fluid microbial community.</title>
        <authorList>
            <person name="Momper L."/>
            <person name="Jungbluth S.P."/>
            <person name="Lee M.D."/>
            <person name="Amend J.P."/>
        </authorList>
    </citation>
    <scope>NUCLEOTIDE SEQUENCE [LARGE SCALE GENOMIC DNA]</scope>
    <source>
        <strain evidence="1">SURF_29</strain>
    </source>
</reference>
<dbReference type="SUPFAM" id="SSF56935">
    <property type="entry name" value="Porins"/>
    <property type="match status" value="1"/>
</dbReference>
<name>A0A419DEV8_9BACT</name>
<gene>
    <name evidence="1" type="ORF">C4544_02130</name>
</gene>
<accession>A0A419DEV8</accession>
<evidence type="ECO:0000313" key="1">
    <source>
        <dbReference type="EMBL" id="RJO61676.1"/>
    </source>
</evidence>
<comment type="caution">
    <text evidence="1">The sequence shown here is derived from an EMBL/GenBank/DDBJ whole genome shotgun (WGS) entry which is preliminary data.</text>
</comment>
<dbReference type="Proteomes" id="UP000285655">
    <property type="component" value="Unassembled WGS sequence"/>
</dbReference>
<dbReference type="EMBL" id="QZJW01000014">
    <property type="protein sequence ID" value="RJO61676.1"/>
    <property type="molecule type" value="Genomic_DNA"/>
</dbReference>
<evidence type="ECO:0000313" key="2">
    <source>
        <dbReference type="Proteomes" id="UP000285655"/>
    </source>
</evidence>
<dbReference type="AlphaFoldDB" id="A0A419DEV8"/>